<dbReference type="Pfam" id="PF16745">
    <property type="entry name" value="RsgA_N"/>
    <property type="match status" value="1"/>
</dbReference>
<dbReference type="PROSITE" id="PS50936">
    <property type="entry name" value="ENGC_GTPASE"/>
    <property type="match status" value="1"/>
</dbReference>
<feature type="binding site" evidence="10">
    <location>
        <position position="249"/>
    </location>
    <ligand>
        <name>Zn(2+)</name>
        <dbReference type="ChEBI" id="CHEBI:29105"/>
    </ligand>
</feature>
<evidence type="ECO:0000256" key="6">
    <source>
        <dbReference type="ARBA" id="ARBA00022801"/>
    </source>
</evidence>
<keyword evidence="4 10" id="KW-0699">rRNA-binding</keyword>
<comment type="caution">
    <text evidence="13">The sequence shown here is derived from an EMBL/GenBank/DDBJ whole genome shotgun (WGS) entry which is preliminary data.</text>
</comment>
<dbReference type="Gene3D" id="1.10.40.50">
    <property type="entry name" value="Probable gtpase engc, domain 3"/>
    <property type="match status" value="1"/>
</dbReference>
<feature type="domain" description="EngC GTPase" evidence="11">
    <location>
        <begin position="73"/>
        <end position="223"/>
    </location>
</feature>
<keyword evidence="8 10" id="KW-0694">RNA-binding</keyword>
<dbReference type="CDD" id="cd01854">
    <property type="entry name" value="YjeQ_EngC"/>
    <property type="match status" value="1"/>
</dbReference>
<evidence type="ECO:0000259" key="11">
    <source>
        <dbReference type="PROSITE" id="PS50936"/>
    </source>
</evidence>
<keyword evidence="9 10" id="KW-0342">GTP-binding</keyword>
<comment type="subcellular location">
    <subcellularLocation>
        <location evidence="10">Cytoplasm</location>
    </subcellularLocation>
</comment>
<protein>
    <recommendedName>
        <fullName evidence="10">Small ribosomal subunit biogenesis GTPase RsgA</fullName>
        <ecNumber evidence="10">3.6.1.-</ecNumber>
    </recommendedName>
</protein>
<keyword evidence="5 10" id="KW-0547">Nucleotide-binding</keyword>
<accession>A0ABW4J9C4</accession>
<feature type="binding site" evidence="10">
    <location>
        <position position="256"/>
    </location>
    <ligand>
        <name>Zn(2+)</name>
        <dbReference type="ChEBI" id="CHEBI:29105"/>
    </ligand>
</feature>
<name>A0ABW4J9C4_9LACO</name>
<dbReference type="EC" id="3.6.1.-" evidence="10"/>
<dbReference type="PROSITE" id="PS51721">
    <property type="entry name" value="G_CP"/>
    <property type="match status" value="1"/>
</dbReference>
<feature type="binding site" evidence="10">
    <location>
        <begin position="113"/>
        <end position="116"/>
    </location>
    <ligand>
        <name>GTP</name>
        <dbReference type="ChEBI" id="CHEBI:37565"/>
    </ligand>
</feature>
<keyword evidence="2 10" id="KW-0690">Ribosome biogenesis</keyword>
<dbReference type="SUPFAM" id="SSF52540">
    <property type="entry name" value="P-loop containing nucleoside triphosphate hydrolases"/>
    <property type="match status" value="1"/>
</dbReference>
<evidence type="ECO:0000256" key="9">
    <source>
        <dbReference type="ARBA" id="ARBA00023134"/>
    </source>
</evidence>
<comment type="subunit">
    <text evidence="10">Monomer. Associates with 30S ribosomal subunit, binds 16S rRNA.</text>
</comment>
<feature type="binding site" evidence="10">
    <location>
        <position position="262"/>
    </location>
    <ligand>
        <name>Zn(2+)</name>
        <dbReference type="ChEBI" id="CHEBI:29105"/>
    </ligand>
</feature>
<dbReference type="CDD" id="cd04466">
    <property type="entry name" value="S1_YloQ_GTPase"/>
    <property type="match status" value="1"/>
</dbReference>
<evidence type="ECO:0000256" key="4">
    <source>
        <dbReference type="ARBA" id="ARBA00022730"/>
    </source>
</evidence>
<dbReference type="InterPro" id="IPR012340">
    <property type="entry name" value="NA-bd_OB-fold"/>
</dbReference>
<keyword evidence="6 10" id="KW-0378">Hydrolase</keyword>
<proteinExistence type="inferred from homology"/>
<dbReference type="PANTHER" id="PTHR32120">
    <property type="entry name" value="SMALL RIBOSOMAL SUBUNIT BIOGENESIS GTPASE RSGA"/>
    <property type="match status" value="1"/>
</dbReference>
<keyword evidence="1 10" id="KW-0963">Cytoplasm</keyword>
<comment type="similarity">
    <text evidence="10">Belongs to the TRAFAC class YlqF/YawG GTPase family. RsgA subfamily.</text>
</comment>
<evidence type="ECO:0000256" key="1">
    <source>
        <dbReference type="ARBA" id="ARBA00022490"/>
    </source>
</evidence>
<comment type="cofactor">
    <cofactor evidence="10">
        <name>Zn(2+)</name>
        <dbReference type="ChEBI" id="CHEBI:29105"/>
    </cofactor>
    <text evidence="10">Binds 1 zinc ion per subunit.</text>
</comment>
<feature type="binding site" evidence="10">
    <location>
        <begin position="168"/>
        <end position="176"/>
    </location>
    <ligand>
        <name>GTP</name>
        <dbReference type="ChEBI" id="CHEBI:37565"/>
    </ligand>
</feature>
<comment type="function">
    <text evidence="10">One of several proteins that assist in the late maturation steps of the functional core of the 30S ribosomal subunit. Helps release RbfA from mature subunits. May play a role in the assembly of ribosomal proteins into the subunit. Circularly permuted GTPase that catalyzes slow GTP hydrolysis, GTPase activity is stimulated by the 30S ribosomal subunit.</text>
</comment>
<dbReference type="Pfam" id="PF03193">
    <property type="entry name" value="RsgA_GTPase"/>
    <property type="match status" value="1"/>
</dbReference>
<keyword evidence="7 10" id="KW-0862">Zinc</keyword>
<evidence type="ECO:0000256" key="2">
    <source>
        <dbReference type="ARBA" id="ARBA00022517"/>
    </source>
</evidence>
<dbReference type="InterPro" id="IPR030378">
    <property type="entry name" value="G_CP_dom"/>
</dbReference>
<feature type="binding site" evidence="10">
    <location>
        <position position="254"/>
    </location>
    <ligand>
        <name>Zn(2+)</name>
        <dbReference type="ChEBI" id="CHEBI:29105"/>
    </ligand>
</feature>
<dbReference type="InterPro" id="IPR027417">
    <property type="entry name" value="P-loop_NTPase"/>
</dbReference>
<evidence type="ECO:0000256" key="7">
    <source>
        <dbReference type="ARBA" id="ARBA00022833"/>
    </source>
</evidence>
<evidence type="ECO:0000256" key="8">
    <source>
        <dbReference type="ARBA" id="ARBA00022884"/>
    </source>
</evidence>
<evidence type="ECO:0000256" key="3">
    <source>
        <dbReference type="ARBA" id="ARBA00022723"/>
    </source>
</evidence>
<keyword evidence="3 10" id="KW-0479">Metal-binding</keyword>
<dbReference type="NCBIfam" id="TIGR00157">
    <property type="entry name" value="ribosome small subunit-dependent GTPase A"/>
    <property type="match status" value="1"/>
</dbReference>
<evidence type="ECO:0000313" key="14">
    <source>
        <dbReference type="Proteomes" id="UP001597267"/>
    </source>
</evidence>
<dbReference type="HAMAP" id="MF_01820">
    <property type="entry name" value="GTPase_RsgA"/>
    <property type="match status" value="1"/>
</dbReference>
<dbReference type="InterPro" id="IPR010914">
    <property type="entry name" value="RsgA_GTPase_dom"/>
</dbReference>
<gene>
    <name evidence="10 13" type="primary">rsgA</name>
    <name evidence="13" type="ORF">ACFQ5M_11935</name>
</gene>
<evidence type="ECO:0000313" key="13">
    <source>
        <dbReference type="EMBL" id="MFD1672812.1"/>
    </source>
</evidence>
<dbReference type="SUPFAM" id="SSF50249">
    <property type="entry name" value="Nucleic acid-binding proteins"/>
    <property type="match status" value="1"/>
</dbReference>
<dbReference type="InterPro" id="IPR004881">
    <property type="entry name" value="Ribosome_biogen_GTPase_RsgA"/>
</dbReference>
<dbReference type="Proteomes" id="UP001597267">
    <property type="component" value="Unassembled WGS sequence"/>
</dbReference>
<evidence type="ECO:0000256" key="10">
    <source>
        <dbReference type="HAMAP-Rule" id="MF_01820"/>
    </source>
</evidence>
<dbReference type="RefSeq" id="WP_125713079.1">
    <property type="nucleotide sequence ID" value="NZ_JBHTOP010000026.1"/>
</dbReference>
<dbReference type="EMBL" id="JBHTOP010000026">
    <property type="protein sequence ID" value="MFD1672812.1"/>
    <property type="molecule type" value="Genomic_DNA"/>
</dbReference>
<dbReference type="PANTHER" id="PTHR32120:SF11">
    <property type="entry name" value="SMALL RIBOSOMAL SUBUNIT BIOGENESIS GTPASE RSGA 1, MITOCHONDRIAL-RELATED"/>
    <property type="match status" value="1"/>
</dbReference>
<organism evidence="13 14">
    <name type="scientific">Agrilactobacillus yilanensis</name>
    <dbReference type="NCBI Taxonomy" id="2485997"/>
    <lineage>
        <taxon>Bacteria</taxon>
        <taxon>Bacillati</taxon>
        <taxon>Bacillota</taxon>
        <taxon>Bacilli</taxon>
        <taxon>Lactobacillales</taxon>
        <taxon>Lactobacillaceae</taxon>
        <taxon>Agrilactobacillus</taxon>
    </lineage>
</organism>
<evidence type="ECO:0000259" key="12">
    <source>
        <dbReference type="PROSITE" id="PS51721"/>
    </source>
</evidence>
<reference evidence="14" key="1">
    <citation type="journal article" date="2019" name="Int. J. Syst. Evol. Microbiol.">
        <title>The Global Catalogue of Microorganisms (GCM) 10K type strain sequencing project: providing services to taxonomists for standard genome sequencing and annotation.</title>
        <authorList>
            <consortium name="The Broad Institute Genomics Platform"/>
            <consortium name="The Broad Institute Genome Sequencing Center for Infectious Disease"/>
            <person name="Wu L."/>
            <person name="Ma J."/>
        </authorList>
    </citation>
    <scope>NUCLEOTIDE SEQUENCE [LARGE SCALE GENOMIC DNA]</scope>
    <source>
        <strain evidence="14">CCM 8896</strain>
    </source>
</reference>
<dbReference type="Gene3D" id="2.40.50.140">
    <property type="entry name" value="Nucleic acid-binding proteins"/>
    <property type="match status" value="1"/>
</dbReference>
<keyword evidence="14" id="KW-1185">Reference proteome</keyword>
<sequence length="299" mass="33277">MKGQGRIVKLIGGFYYVENKDTIYQTRARGNFRKKGLKPIVGDDVIFESTSLEDGYILELLPRRNALVRPPVANIDLVITVTSLKGPDFQANLLDRLLIAQHFAGIKTLIYITKGDLISTTEFAKYQQFLNYYQKIGYPLIMAPEAFKPEKLTALQAQLGTQTAVVTGQSGAGKSTLLNHLEPQLALATNEISKSLNRGKHTTRQVELMKVGAGWIADTPGFSSLSITQIPLTALKDHFIDFAALSDQCRFRGCQHVNEPNCAVKAAVAEGTILQARYDNYLQFRTEIAAQDKHQYKKK</sequence>
<dbReference type="Gene3D" id="3.40.50.300">
    <property type="entry name" value="P-loop containing nucleotide triphosphate hydrolases"/>
    <property type="match status" value="1"/>
</dbReference>
<evidence type="ECO:0000256" key="5">
    <source>
        <dbReference type="ARBA" id="ARBA00022741"/>
    </source>
</evidence>
<dbReference type="InterPro" id="IPR031944">
    <property type="entry name" value="RsgA_N"/>
</dbReference>
<feature type="domain" description="CP-type G" evidence="12">
    <location>
        <begin position="64"/>
        <end position="225"/>
    </location>
</feature>